<gene>
    <name evidence="2" type="ORF">NBO_226g0001</name>
</gene>
<dbReference type="OrthoDB" id="10580652at2759"/>
<dbReference type="VEuPathDB" id="MicrosporidiaDB:NBO_226g0001"/>
<proteinExistence type="predicted"/>
<evidence type="ECO:0000313" key="2">
    <source>
        <dbReference type="EMBL" id="EOB13051.1"/>
    </source>
</evidence>
<accession>R0KQP0</accession>
<dbReference type="Proteomes" id="UP000016927">
    <property type="component" value="Unassembled WGS sequence"/>
</dbReference>
<feature type="transmembrane region" description="Helical" evidence="1">
    <location>
        <begin position="65"/>
        <end position="85"/>
    </location>
</feature>
<protein>
    <submittedName>
        <fullName evidence="2">Uncharacterized protein</fullName>
    </submittedName>
</protein>
<reference evidence="2 3" key="1">
    <citation type="journal article" date="2013" name="BMC Genomics">
        <title>Comparative genomics of parasitic silkworm microsporidia reveal an association between genome expansion and host adaptation.</title>
        <authorList>
            <person name="Pan G."/>
            <person name="Xu J."/>
            <person name="Li T."/>
            <person name="Xia Q."/>
            <person name="Liu S.L."/>
            <person name="Zhang G."/>
            <person name="Li S."/>
            <person name="Li C."/>
            <person name="Liu H."/>
            <person name="Yang L."/>
            <person name="Liu T."/>
            <person name="Zhang X."/>
            <person name="Wu Z."/>
            <person name="Fan W."/>
            <person name="Dang X."/>
            <person name="Xiang H."/>
            <person name="Tao M."/>
            <person name="Li Y."/>
            <person name="Hu J."/>
            <person name="Li Z."/>
            <person name="Lin L."/>
            <person name="Luo J."/>
            <person name="Geng L."/>
            <person name="Wang L."/>
            <person name="Long M."/>
            <person name="Wan Y."/>
            <person name="He N."/>
            <person name="Zhang Z."/>
            <person name="Lu C."/>
            <person name="Keeling P.J."/>
            <person name="Wang J."/>
            <person name="Xiang Z."/>
            <person name="Zhou Z."/>
        </authorList>
    </citation>
    <scope>NUCLEOTIDE SEQUENCE [LARGE SCALE GENOMIC DNA]</scope>
    <source>
        <strain evidence="3">CQ1 / CVCC 102059</strain>
    </source>
</reference>
<dbReference type="EMBL" id="KB909134">
    <property type="protein sequence ID" value="EOB13051.1"/>
    <property type="molecule type" value="Genomic_DNA"/>
</dbReference>
<feature type="transmembrane region" description="Helical" evidence="1">
    <location>
        <begin position="12"/>
        <end position="31"/>
    </location>
</feature>
<keyword evidence="1" id="KW-1133">Transmembrane helix</keyword>
<organism evidence="2 3">
    <name type="scientific">Nosema bombycis (strain CQ1 / CVCC 102059)</name>
    <name type="common">Microsporidian parasite</name>
    <name type="synonym">Pebrine of silkworm</name>
    <dbReference type="NCBI Taxonomy" id="578461"/>
    <lineage>
        <taxon>Eukaryota</taxon>
        <taxon>Fungi</taxon>
        <taxon>Fungi incertae sedis</taxon>
        <taxon>Microsporidia</taxon>
        <taxon>Nosematidae</taxon>
        <taxon>Nosema</taxon>
    </lineage>
</organism>
<sequence>MSNTIRTDIIAVFYVTFCIRVCLIGLFLRLATYIDVSMVKIPIINLLVFVFVIYALEVKNLEQIILFKIFSVFSLIKLLMTVYLLKLTSGICIYIIVLALLYVMSIVVDAIVAKMAYNALYIDFTRNLTHTIGFSLYRKKLFNIRQNIRLGLIMYSINCLFTELTCFKTGCNKFNNSSIFIKLSLI</sequence>
<feature type="transmembrane region" description="Helical" evidence="1">
    <location>
        <begin position="37"/>
        <end position="56"/>
    </location>
</feature>
<feature type="transmembrane region" description="Helical" evidence="1">
    <location>
        <begin position="91"/>
        <end position="112"/>
    </location>
</feature>
<keyword evidence="1" id="KW-0472">Membrane</keyword>
<dbReference type="HOGENOM" id="CLU_1454821_0_0_1"/>
<name>R0KQP0_NOSB1</name>
<evidence type="ECO:0000256" key="1">
    <source>
        <dbReference type="SAM" id="Phobius"/>
    </source>
</evidence>
<keyword evidence="1" id="KW-0812">Transmembrane</keyword>
<dbReference type="AlphaFoldDB" id="R0KQP0"/>
<keyword evidence="3" id="KW-1185">Reference proteome</keyword>
<evidence type="ECO:0000313" key="3">
    <source>
        <dbReference type="Proteomes" id="UP000016927"/>
    </source>
</evidence>